<evidence type="ECO:0000313" key="2">
    <source>
        <dbReference type="Proteomes" id="UP000054350"/>
    </source>
</evidence>
<protein>
    <submittedName>
        <fullName evidence="1">Uncharacterized protein</fullName>
    </submittedName>
</protein>
<reference evidence="2" key="2">
    <citation type="submission" date="2009-11" db="EMBL/GenBank/DDBJ databases">
        <title>The Genome Sequence of Allomyces macrogynus strain ATCC 38327.</title>
        <authorList>
            <consortium name="The Broad Institute Genome Sequencing Platform"/>
            <person name="Russ C."/>
            <person name="Cuomo C."/>
            <person name="Shea T."/>
            <person name="Young S.K."/>
            <person name="Zeng Q."/>
            <person name="Koehrsen M."/>
            <person name="Haas B."/>
            <person name="Borodovsky M."/>
            <person name="Guigo R."/>
            <person name="Alvarado L."/>
            <person name="Berlin A."/>
            <person name="Borenstein D."/>
            <person name="Chen Z."/>
            <person name="Engels R."/>
            <person name="Freedman E."/>
            <person name="Gellesch M."/>
            <person name="Goldberg J."/>
            <person name="Griggs A."/>
            <person name="Gujja S."/>
            <person name="Heiman D."/>
            <person name="Hepburn T."/>
            <person name="Howarth C."/>
            <person name="Jen D."/>
            <person name="Larson L."/>
            <person name="Lewis B."/>
            <person name="Mehta T."/>
            <person name="Park D."/>
            <person name="Pearson M."/>
            <person name="Roberts A."/>
            <person name="Saif S."/>
            <person name="Shenoy N."/>
            <person name="Sisk P."/>
            <person name="Stolte C."/>
            <person name="Sykes S."/>
            <person name="Walk T."/>
            <person name="White J."/>
            <person name="Yandava C."/>
            <person name="Burger G."/>
            <person name="Gray M.W."/>
            <person name="Holland P.W.H."/>
            <person name="King N."/>
            <person name="Lang F.B.F."/>
            <person name="Roger A.J."/>
            <person name="Ruiz-Trillo I."/>
            <person name="Lander E."/>
            <person name="Nusbaum C."/>
        </authorList>
    </citation>
    <scope>NUCLEOTIDE SEQUENCE [LARGE SCALE GENOMIC DNA]</scope>
    <source>
        <strain evidence="2">ATCC 38327</strain>
    </source>
</reference>
<dbReference type="VEuPathDB" id="FungiDB:AMAG_20342"/>
<dbReference type="Proteomes" id="UP000054350">
    <property type="component" value="Unassembled WGS sequence"/>
</dbReference>
<sequence length="58" mass="6200">MGMSYPNTNAYLKTVTVAGNPWINDRAVLDIGAAWARATPNGQVYYDICWGAPAPGAK</sequence>
<keyword evidence="2" id="KW-1185">Reference proteome</keyword>
<organism evidence="1 2">
    <name type="scientific">Allomyces macrogynus (strain ATCC 38327)</name>
    <name type="common">Allomyces javanicus var. macrogynus</name>
    <dbReference type="NCBI Taxonomy" id="578462"/>
    <lineage>
        <taxon>Eukaryota</taxon>
        <taxon>Fungi</taxon>
        <taxon>Fungi incertae sedis</taxon>
        <taxon>Blastocladiomycota</taxon>
        <taxon>Blastocladiomycetes</taxon>
        <taxon>Blastocladiales</taxon>
        <taxon>Blastocladiaceae</taxon>
        <taxon>Allomyces</taxon>
    </lineage>
</organism>
<reference evidence="1 2" key="1">
    <citation type="submission" date="2009-11" db="EMBL/GenBank/DDBJ databases">
        <title>Annotation of Allomyces macrogynus ATCC 38327.</title>
        <authorList>
            <consortium name="The Broad Institute Genome Sequencing Platform"/>
            <person name="Russ C."/>
            <person name="Cuomo C."/>
            <person name="Burger G."/>
            <person name="Gray M.W."/>
            <person name="Holland P.W.H."/>
            <person name="King N."/>
            <person name="Lang F.B.F."/>
            <person name="Roger A.J."/>
            <person name="Ruiz-Trillo I."/>
            <person name="Young S.K."/>
            <person name="Zeng Q."/>
            <person name="Gargeya S."/>
            <person name="Fitzgerald M."/>
            <person name="Haas B."/>
            <person name="Abouelleil A."/>
            <person name="Alvarado L."/>
            <person name="Arachchi H.M."/>
            <person name="Berlin A."/>
            <person name="Chapman S.B."/>
            <person name="Gearin G."/>
            <person name="Goldberg J."/>
            <person name="Griggs A."/>
            <person name="Gujja S."/>
            <person name="Hansen M."/>
            <person name="Heiman D."/>
            <person name="Howarth C."/>
            <person name="Larimer J."/>
            <person name="Lui A."/>
            <person name="MacDonald P.J.P."/>
            <person name="McCowen C."/>
            <person name="Montmayeur A."/>
            <person name="Murphy C."/>
            <person name="Neiman D."/>
            <person name="Pearson M."/>
            <person name="Priest M."/>
            <person name="Roberts A."/>
            <person name="Saif S."/>
            <person name="Shea T."/>
            <person name="Sisk P."/>
            <person name="Stolte C."/>
            <person name="Sykes S."/>
            <person name="Wortman J."/>
            <person name="Nusbaum C."/>
            <person name="Birren B."/>
        </authorList>
    </citation>
    <scope>NUCLEOTIDE SEQUENCE [LARGE SCALE GENOMIC DNA]</scope>
    <source>
        <strain evidence="1 2">ATCC 38327</strain>
    </source>
</reference>
<gene>
    <name evidence="1" type="ORF">AMAG_20342</name>
</gene>
<dbReference type="EMBL" id="GG745371">
    <property type="protein sequence ID" value="KNE71374.1"/>
    <property type="molecule type" value="Genomic_DNA"/>
</dbReference>
<name>A0A0L0T9Y3_ALLM3</name>
<dbReference type="OrthoDB" id="10327480at2759"/>
<dbReference type="AlphaFoldDB" id="A0A0L0T9Y3"/>
<evidence type="ECO:0000313" key="1">
    <source>
        <dbReference type="EMBL" id="KNE71374.1"/>
    </source>
</evidence>
<accession>A0A0L0T9Y3</accession>
<proteinExistence type="predicted"/>